<proteinExistence type="predicted"/>
<organism evidence="1 2">
    <name type="scientific">Ascobolus immersus RN42</name>
    <dbReference type="NCBI Taxonomy" id="1160509"/>
    <lineage>
        <taxon>Eukaryota</taxon>
        <taxon>Fungi</taxon>
        <taxon>Dikarya</taxon>
        <taxon>Ascomycota</taxon>
        <taxon>Pezizomycotina</taxon>
        <taxon>Pezizomycetes</taxon>
        <taxon>Pezizales</taxon>
        <taxon>Ascobolaceae</taxon>
        <taxon>Ascobolus</taxon>
    </lineage>
</organism>
<reference evidence="1 2" key="1">
    <citation type="journal article" date="2018" name="Nat. Ecol. Evol.">
        <title>Pezizomycetes genomes reveal the molecular basis of ectomycorrhizal truffle lifestyle.</title>
        <authorList>
            <person name="Murat C."/>
            <person name="Payen T."/>
            <person name="Noel B."/>
            <person name="Kuo A."/>
            <person name="Morin E."/>
            <person name="Chen J."/>
            <person name="Kohler A."/>
            <person name="Krizsan K."/>
            <person name="Balestrini R."/>
            <person name="Da Silva C."/>
            <person name="Montanini B."/>
            <person name="Hainaut M."/>
            <person name="Levati E."/>
            <person name="Barry K.W."/>
            <person name="Belfiori B."/>
            <person name="Cichocki N."/>
            <person name="Clum A."/>
            <person name="Dockter R.B."/>
            <person name="Fauchery L."/>
            <person name="Guy J."/>
            <person name="Iotti M."/>
            <person name="Le Tacon F."/>
            <person name="Lindquist E.A."/>
            <person name="Lipzen A."/>
            <person name="Malagnac F."/>
            <person name="Mello A."/>
            <person name="Molinier V."/>
            <person name="Miyauchi S."/>
            <person name="Poulain J."/>
            <person name="Riccioni C."/>
            <person name="Rubini A."/>
            <person name="Sitrit Y."/>
            <person name="Splivallo R."/>
            <person name="Traeger S."/>
            <person name="Wang M."/>
            <person name="Zifcakova L."/>
            <person name="Wipf D."/>
            <person name="Zambonelli A."/>
            <person name="Paolocci F."/>
            <person name="Nowrousian M."/>
            <person name="Ottonello S."/>
            <person name="Baldrian P."/>
            <person name="Spatafora J.W."/>
            <person name="Henrissat B."/>
            <person name="Nagy L.G."/>
            <person name="Aury J.M."/>
            <person name="Wincker P."/>
            <person name="Grigoriev I.V."/>
            <person name="Bonfante P."/>
            <person name="Martin F.M."/>
        </authorList>
    </citation>
    <scope>NUCLEOTIDE SEQUENCE [LARGE SCALE GENOMIC DNA]</scope>
    <source>
        <strain evidence="1 2">RN42</strain>
    </source>
</reference>
<protein>
    <submittedName>
        <fullName evidence="1">Uncharacterized protein</fullName>
    </submittedName>
</protein>
<accession>A0A3N4HM14</accession>
<name>A0A3N4HM14_ASCIM</name>
<evidence type="ECO:0000313" key="1">
    <source>
        <dbReference type="EMBL" id="RPA74863.1"/>
    </source>
</evidence>
<dbReference type="AlphaFoldDB" id="A0A3N4HM14"/>
<keyword evidence="2" id="KW-1185">Reference proteome</keyword>
<dbReference type="Proteomes" id="UP000275078">
    <property type="component" value="Unassembled WGS sequence"/>
</dbReference>
<dbReference type="EMBL" id="ML119779">
    <property type="protein sequence ID" value="RPA74863.1"/>
    <property type="molecule type" value="Genomic_DNA"/>
</dbReference>
<sequence>MSTDPPPTIKLPGRQTDDYILEYLLSTLLNTLLQEWHAFRAAENPANTRSSSEISAELVELCSISDRSIFITNSFLKIHSTLHPSPLPRSLHFRLLLTRFLLLLLRGIDLTTSLSPETQSDSLTRLRHLSRARATRWLSRRTSIPSHWTTPTDLQTLHLRFPPLGRSIPDLLTPPPPLNLSTPPQTYGQYRGTAGLSDALPLYVKIGAWVTAHSAEASSMWLRTLLLFMEFSFAEKYLTPPLASELQPVELQTRLWDVINTSFSYGPTPITPATAETITPTELVINDLFCGTFALDGEDEEVQISEVFEQLKKEKIRGLWEKGEAGLPSNREEWWETRRAFEEKVVRGFVEAVGDALGEGVLGSLERGTGMVEGWDVGEVLRRAGVKLPSGEVE</sequence>
<evidence type="ECO:0000313" key="2">
    <source>
        <dbReference type="Proteomes" id="UP000275078"/>
    </source>
</evidence>
<gene>
    <name evidence="1" type="ORF">BJ508DRAFT_418440</name>
</gene>